<name>A0ABN1R0J6_9ACTN</name>
<dbReference type="NCBIfam" id="NF003768">
    <property type="entry name" value="PRK05365.1"/>
    <property type="match status" value="1"/>
</dbReference>
<evidence type="ECO:0000256" key="1">
    <source>
        <dbReference type="ARBA" id="ARBA00022630"/>
    </source>
</evidence>
<evidence type="ECO:0000313" key="6">
    <source>
        <dbReference type="EMBL" id="GAA0949640.1"/>
    </source>
</evidence>
<dbReference type="CDD" id="cd02148">
    <property type="entry name" value="RutE-like"/>
    <property type="match status" value="1"/>
</dbReference>
<protein>
    <submittedName>
        <fullName evidence="6">Malonic semialdehyde reductase</fullName>
    </submittedName>
</protein>
<keyword evidence="1" id="KW-0285">Flavoprotein</keyword>
<evidence type="ECO:0000256" key="4">
    <source>
        <dbReference type="ARBA" id="ARBA00023002"/>
    </source>
</evidence>
<keyword evidence="3" id="KW-0521">NADP</keyword>
<sequence length="209" mass="22984">MNPEDHTDPDPLRLGRLGEQAKRVLFTEARTANTFADTPVPDADLRDIWELAKWGPTSANTQPLRVLYVHPGEARERLVKHMNEGNQAKTASAPAVAVLATDTRFHEHIPAVLPFRPELKDTFAANAELRTEAAKFNAILQAGYFILSVRAHGLAAGPMGGFDAGGMDSEFFPDGRLHSILVVNIGHPGKAPWLPRLPRLSHHDVLQWA</sequence>
<keyword evidence="2" id="KW-0288">FMN</keyword>
<proteinExistence type="predicted"/>
<dbReference type="SUPFAM" id="SSF55469">
    <property type="entry name" value="FMN-dependent nitroreductase-like"/>
    <property type="match status" value="1"/>
</dbReference>
<keyword evidence="4" id="KW-0560">Oxidoreductase</keyword>
<keyword evidence="7" id="KW-1185">Reference proteome</keyword>
<evidence type="ECO:0000259" key="5">
    <source>
        <dbReference type="Pfam" id="PF00881"/>
    </source>
</evidence>
<dbReference type="InterPro" id="IPR029479">
    <property type="entry name" value="Nitroreductase"/>
</dbReference>
<evidence type="ECO:0000256" key="2">
    <source>
        <dbReference type="ARBA" id="ARBA00022643"/>
    </source>
</evidence>
<evidence type="ECO:0000313" key="7">
    <source>
        <dbReference type="Proteomes" id="UP001500542"/>
    </source>
</evidence>
<dbReference type="Proteomes" id="UP001500542">
    <property type="component" value="Unassembled WGS sequence"/>
</dbReference>
<evidence type="ECO:0000256" key="3">
    <source>
        <dbReference type="ARBA" id="ARBA00022857"/>
    </source>
</evidence>
<dbReference type="Pfam" id="PF00881">
    <property type="entry name" value="Nitroreductase"/>
    <property type="match status" value="1"/>
</dbReference>
<dbReference type="EMBL" id="BAAAHK010000012">
    <property type="protein sequence ID" value="GAA0949640.1"/>
    <property type="molecule type" value="Genomic_DNA"/>
</dbReference>
<dbReference type="PANTHER" id="PTHR43543">
    <property type="entry name" value="MALONIC SEMIALDEHYDE REDUCTASE RUTE-RELATED"/>
    <property type="match status" value="1"/>
</dbReference>
<comment type="caution">
    <text evidence="6">The sequence shown here is derived from an EMBL/GenBank/DDBJ whole genome shotgun (WGS) entry which is preliminary data.</text>
</comment>
<dbReference type="PANTHER" id="PTHR43543:SF1">
    <property type="entry name" value="MALONIC SEMIALDEHYDE REDUCTASE RUTE-RELATED"/>
    <property type="match status" value="1"/>
</dbReference>
<dbReference type="InterPro" id="IPR023936">
    <property type="entry name" value="RutE-like"/>
</dbReference>
<dbReference type="RefSeq" id="WP_343974352.1">
    <property type="nucleotide sequence ID" value="NZ_BAAAHK010000012.1"/>
</dbReference>
<feature type="domain" description="Nitroreductase" evidence="5">
    <location>
        <begin position="30"/>
        <end position="169"/>
    </location>
</feature>
<gene>
    <name evidence="6" type="ORF">GCM10009554_48540</name>
</gene>
<dbReference type="InterPro" id="IPR000415">
    <property type="entry name" value="Nitroreductase-like"/>
</dbReference>
<dbReference type="InterPro" id="IPR050461">
    <property type="entry name" value="Nitroreductase_HadB/RutE"/>
</dbReference>
<accession>A0ABN1R0J6</accession>
<organism evidence="6 7">
    <name type="scientific">Kribbella koreensis</name>
    <dbReference type="NCBI Taxonomy" id="57909"/>
    <lineage>
        <taxon>Bacteria</taxon>
        <taxon>Bacillati</taxon>
        <taxon>Actinomycetota</taxon>
        <taxon>Actinomycetes</taxon>
        <taxon>Propionibacteriales</taxon>
        <taxon>Kribbellaceae</taxon>
        <taxon>Kribbella</taxon>
    </lineage>
</organism>
<dbReference type="Gene3D" id="3.40.109.10">
    <property type="entry name" value="NADH Oxidase"/>
    <property type="match status" value="1"/>
</dbReference>
<reference evidence="6 7" key="1">
    <citation type="journal article" date="2019" name="Int. J. Syst. Evol. Microbiol.">
        <title>The Global Catalogue of Microorganisms (GCM) 10K type strain sequencing project: providing services to taxonomists for standard genome sequencing and annotation.</title>
        <authorList>
            <consortium name="The Broad Institute Genomics Platform"/>
            <consortium name="The Broad Institute Genome Sequencing Center for Infectious Disease"/>
            <person name="Wu L."/>
            <person name="Ma J."/>
        </authorList>
    </citation>
    <scope>NUCLEOTIDE SEQUENCE [LARGE SCALE GENOMIC DNA]</scope>
    <source>
        <strain evidence="6 7">JCM 10977</strain>
    </source>
</reference>